<organism evidence="2 3">
    <name type="scientific">Apiospora aurea</name>
    <dbReference type="NCBI Taxonomy" id="335848"/>
    <lineage>
        <taxon>Eukaryota</taxon>
        <taxon>Fungi</taxon>
        <taxon>Dikarya</taxon>
        <taxon>Ascomycota</taxon>
        <taxon>Pezizomycotina</taxon>
        <taxon>Sordariomycetes</taxon>
        <taxon>Xylariomycetidae</taxon>
        <taxon>Amphisphaeriales</taxon>
        <taxon>Apiosporaceae</taxon>
        <taxon>Apiospora</taxon>
    </lineage>
</organism>
<dbReference type="RefSeq" id="XP_066706721.1">
    <property type="nucleotide sequence ID" value="XM_066837828.1"/>
</dbReference>
<gene>
    <name evidence="2" type="ORF">PG986_001606</name>
</gene>
<reference evidence="2 3" key="1">
    <citation type="submission" date="2023-01" db="EMBL/GenBank/DDBJ databases">
        <title>Analysis of 21 Apiospora genomes using comparative genomics revels a genus with tremendous synthesis potential of carbohydrate active enzymes and secondary metabolites.</title>
        <authorList>
            <person name="Sorensen T."/>
        </authorList>
    </citation>
    <scope>NUCLEOTIDE SEQUENCE [LARGE SCALE GENOMIC DNA]</scope>
    <source>
        <strain evidence="2 3">CBS 24483</strain>
    </source>
</reference>
<evidence type="ECO:0000256" key="1">
    <source>
        <dbReference type="SAM" id="MobiDB-lite"/>
    </source>
</evidence>
<proteinExistence type="predicted"/>
<comment type="caution">
    <text evidence="2">The sequence shown here is derived from an EMBL/GenBank/DDBJ whole genome shotgun (WGS) entry which is preliminary data.</text>
</comment>
<feature type="compositionally biased region" description="Basic and acidic residues" evidence="1">
    <location>
        <begin position="759"/>
        <end position="780"/>
    </location>
</feature>
<feature type="region of interest" description="Disordered" evidence="1">
    <location>
        <begin position="734"/>
        <end position="788"/>
    </location>
</feature>
<name>A0ABR1QXE9_9PEZI</name>
<accession>A0ABR1QXE9</accession>
<evidence type="ECO:0000313" key="2">
    <source>
        <dbReference type="EMBL" id="KAK7967329.1"/>
    </source>
</evidence>
<evidence type="ECO:0000313" key="3">
    <source>
        <dbReference type="Proteomes" id="UP001391051"/>
    </source>
</evidence>
<sequence length="838" mass="92543">MAHIADILVWQEKRVITIEFSEKAVERQNSAIQAKDDLITTTKVRKAASGGSLAVGELYLIEINMLPRARIQYDFSEKSRAFERMGDITFVRFSAKRGNILCARCSGPSPANVNLYDGTTKGVELVAMPSMKKESFAALILSDKVMSDTDMRLSASTLVVDKVACANAAWRRPSFDAARVEVPPAIHCHLLEFLDKHPFEGPLDWNTVIEACIVARFIETHVPLIKNAKDMARRHRREDFVNALAPLLASAVDSHKVPGVSPAVFIVYYQHWAPYHEDKGMTQYMHPSRIAYTKYENDMKRGNLAFTVDNQSLDWPFVASWVDTLGLDLSADIAPQQLPGSSIRGYSSEALGDWGFSKAPLMTTMSSRFGDVRTQGLPTYSATSRQDNNPPVNQVVKPWKVIVPAKTLHPVTVANEKSAPSNGLRGWASAQAFDGSLEAVENNPDAKHPGPTLKLPRQSLTDRTIDWSAAGLVFPSGPPINLIIPGIPANPVIAQVPPVVAPVIRYLQADTADKLSSSFDGLRYPPRPLKLPLEIVQSGDRAYLNWEYVLRSFARELHNLFMMVTAMEPFYKELAAANIPQPKEAAKVVENAVFDNTYSSDLVKLIKVSLRRGRGYDVIRLMENIVKEWTELGGQLCKILRDGCNGDELALFNALAGHIWDTQPDTLETKMLAGSEHHKARGIEAGGGWRDRRALGPISIRSGAVQLLGDGHINCAPQPYPLCMEGLPFHRPPFPTGTSSSGATVQEDRVWLSPTGASRDPKRPQETPKDPKRPPKDPPKDSALSQHSLCRDVTQAAATRHDSDAKVQKKTTKLDVAGKANCFCQGQTMNRFPRRSKQ</sequence>
<dbReference type="Proteomes" id="UP001391051">
    <property type="component" value="Unassembled WGS sequence"/>
</dbReference>
<dbReference type="GeneID" id="92070890"/>
<keyword evidence="3" id="KW-1185">Reference proteome</keyword>
<protein>
    <submittedName>
        <fullName evidence="2">Uncharacterized protein</fullName>
    </submittedName>
</protein>
<dbReference type="EMBL" id="JAQQWE010000001">
    <property type="protein sequence ID" value="KAK7967329.1"/>
    <property type="molecule type" value="Genomic_DNA"/>
</dbReference>